<keyword evidence="6" id="KW-0378">Hydrolase</keyword>
<dbReference type="InterPro" id="IPR058502">
    <property type="entry name" value="PLL-like_beta-prop"/>
</dbReference>
<feature type="domain" description="Lipase" evidence="4">
    <location>
        <begin position="332"/>
        <end position="449"/>
    </location>
</feature>
<evidence type="ECO:0000313" key="6">
    <source>
        <dbReference type="EMBL" id="MFB2835943.1"/>
    </source>
</evidence>
<dbReference type="Pfam" id="PF00151">
    <property type="entry name" value="Lipase"/>
    <property type="match status" value="1"/>
</dbReference>
<dbReference type="SUPFAM" id="SSF89372">
    <property type="entry name" value="Fucose-specific lectin"/>
    <property type="match status" value="1"/>
</dbReference>
<dbReference type="InterPro" id="IPR013818">
    <property type="entry name" value="Lipase"/>
</dbReference>
<dbReference type="InterPro" id="IPR029058">
    <property type="entry name" value="AB_hydrolase_fold"/>
</dbReference>
<evidence type="ECO:0000256" key="2">
    <source>
        <dbReference type="ARBA" id="ARBA00010701"/>
    </source>
</evidence>
<keyword evidence="7" id="KW-1185">Reference proteome</keyword>
<dbReference type="Proteomes" id="UP001576780">
    <property type="component" value="Unassembled WGS sequence"/>
</dbReference>
<dbReference type="PANTHER" id="PTHR11610:SF173">
    <property type="entry name" value="LIPASE DOMAIN-CONTAINING PROTEIN-RELATED"/>
    <property type="match status" value="1"/>
</dbReference>
<evidence type="ECO:0000259" key="5">
    <source>
        <dbReference type="Pfam" id="PF26607"/>
    </source>
</evidence>
<evidence type="ECO:0000256" key="3">
    <source>
        <dbReference type="ARBA" id="ARBA00022525"/>
    </source>
</evidence>
<protein>
    <submittedName>
        <fullName evidence="6">Alpha/beta fold hydrolase</fullName>
    </submittedName>
</protein>
<feature type="domain" description="PLL-like beta propeller" evidence="5">
    <location>
        <begin position="123"/>
        <end position="295"/>
    </location>
</feature>
<comment type="similarity">
    <text evidence="2">Belongs to the AB hydrolase superfamily. Lipase family.</text>
</comment>
<dbReference type="Gene3D" id="3.40.50.1820">
    <property type="entry name" value="alpha/beta hydrolase"/>
    <property type="match status" value="1"/>
</dbReference>
<dbReference type="SUPFAM" id="SSF53474">
    <property type="entry name" value="alpha/beta-Hydrolases"/>
    <property type="match status" value="1"/>
</dbReference>
<comment type="subcellular location">
    <subcellularLocation>
        <location evidence="1">Secreted</location>
    </subcellularLocation>
</comment>
<dbReference type="EMBL" id="JBHFNT010000131">
    <property type="protein sequence ID" value="MFB2835943.1"/>
    <property type="molecule type" value="Genomic_DNA"/>
</dbReference>
<dbReference type="PANTHER" id="PTHR11610">
    <property type="entry name" value="LIPASE"/>
    <property type="match status" value="1"/>
</dbReference>
<dbReference type="RefSeq" id="WP_413278342.1">
    <property type="nucleotide sequence ID" value="NZ_JBHFNT010000131.1"/>
</dbReference>
<dbReference type="GO" id="GO:0016787">
    <property type="term" value="F:hydrolase activity"/>
    <property type="evidence" value="ECO:0007669"/>
    <property type="project" value="UniProtKB-KW"/>
</dbReference>
<evidence type="ECO:0000256" key="1">
    <source>
        <dbReference type="ARBA" id="ARBA00004613"/>
    </source>
</evidence>
<organism evidence="6 7">
    <name type="scientific">Floridaenema evergladense BLCC-F167</name>
    <dbReference type="NCBI Taxonomy" id="3153639"/>
    <lineage>
        <taxon>Bacteria</taxon>
        <taxon>Bacillati</taxon>
        <taxon>Cyanobacteriota</taxon>
        <taxon>Cyanophyceae</taxon>
        <taxon>Oscillatoriophycideae</taxon>
        <taxon>Aerosakkonematales</taxon>
        <taxon>Aerosakkonemataceae</taxon>
        <taxon>Floridanema</taxon>
        <taxon>Floridanema evergladense</taxon>
    </lineage>
</organism>
<gene>
    <name evidence="6" type="ORF">ACE1CA_15540</name>
</gene>
<accession>A0ABV4WLH7</accession>
<dbReference type="Pfam" id="PF26607">
    <property type="entry name" value="DUF8189"/>
    <property type="match status" value="1"/>
</dbReference>
<comment type="caution">
    <text evidence="6">The sequence shown here is derived from an EMBL/GenBank/DDBJ whole genome shotgun (WGS) entry which is preliminary data.</text>
</comment>
<proteinExistence type="inferred from homology"/>
<sequence>MLNSLPVVEILPSAAINGANGAFASVTNTIYLAKEFVEQNAGNPGAITSVLLEETGHYIDSKVNVADAAGDEGDIFARVVQGKAISASELLELKGEDDTAIVTICGKDISIEKSQIAMASLGGKLYQSHRGMDNKIYTRSYDGRQWSSWNTNYDGETPSAPALAGLNGRLYQSHRGFNNKIYTRSSTDGVNWSRWFESSGWQTSSAPALEALDGQLYQSIRGLNNKIYTRSSTDGIKWSAWNSNLDGETPTAPSLAGWNRTLYQSAQGLDNKIYTRSATSLDGANYWTGWQQTGGETPTELNDLTVTRISSAGKTFDVSLNMFDGNGKNESKGLDSRKDTIVVIHGWNGNDDPNNTIGNLAAKTAASNFYPNAQVITLNWSGGASDSTPQSASGRISAVARWGVDRLRELGIDRNKTILFGHSLGSYVAAKMGEFFGGVKEIVALDPAAGFTNLDVDGDQSGIQGVPNLRNVASSSIAFVASDKEGGAAGDNDFARTANTSLIVSFSNYPFLNLNPFQRDSDYHSAVAKVFANQITRNLRFPSFNRNGWYSNFGGKRDWFVPNFDFSHEGVIDADLSDRNNPKISRLRYVSDDWGTQSSTWT</sequence>
<evidence type="ECO:0000313" key="7">
    <source>
        <dbReference type="Proteomes" id="UP001576780"/>
    </source>
</evidence>
<reference evidence="6 7" key="1">
    <citation type="submission" date="2024-09" db="EMBL/GenBank/DDBJ databases">
        <title>Floridaenema gen nov. (Aerosakkonemataceae, Aerosakkonematales ord. nov., Cyanobacteria) from benthic tropical and subtropical fresh waters, with the description of four new species.</title>
        <authorList>
            <person name="Moretto J.A."/>
            <person name="Berthold D.E."/>
            <person name="Lefler F.W."/>
            <person name="Huang I.-S."/>
            <person name="Laughinghouse H. IV."/>
        </authorList>
    </citation>
    <scope>NUCLEOTIDE SEQUENCE [LARGE SCALE GENOMIC DNA]</scope>
    <source>
        <strain evidence="6 7">BLCC-F167</strain>
    </source>
</reference>
<evidence type="ECO:0000259" key="4">
    <source>
        <dbReference type="Pfam" id="PF00151"/>
    </source>
</evidence>
<name>A0ABV4WLH7_9CYAN</name>
<dbReference type="InterPro" id="IPR000734">
    <property type="entry name" value="TAG_lipase"/>
</dbReference>
<keyword evidence="3" id="KW-0964">Secreted</keyword>